<feature type="chain" id="PRO_5038459940" evidence="1">
    <location>
        <begin position="32"/>
        <end position="172"/>
    </location>
</feature>
<keyword evidence="3" id="KW-1185">Reference proteome</keyword>
<evidence type="ECO:0000256" key="1">
    <source>
        <dbReference type="SAM" id="SignalP"/>
    </source>
</evidence>
<name>A0A8J3W4E7_9ACTN</name>
<evidence type="ECO:0000313" key="2">
    <source>
        <dbReference type="EMBL" id="GIH75380.1"/>
    </source>
</evidence>
<comment type="caution">
    <text evidence="2">The sequence shown here is derived from an EMBL/GenBank/DDBJ whole genome shotgun (WGS) entry which is preliminary data.</text>
</comment>
<gene>
    <name evidence="2" type="ORF">Plo01_18090</name>
</gene>
<dbReference type="AlphaFoldDB" id="A0A8J3W4E7"/>
<evidence type="ECO:0000313" key="3">
    <source>
        <dbReference type="Proteomes" id="UP000616724"/>
    </source>
</evidence>
<keyword evidence="1" id="KW-0732">Signal</keyword>
<accession>A0A8J3W4E7</accession>
<feature type="signal peptide" evidence="1">
    <location>
        <begin position="1"/>
        <end position="31"/>
    </location>
</feature>
<dbReference type="Proteomes" id="UP000616724">
    <property type="component" value="Unassembled WGS sequence"/>
</dbReference>
<organism evidence="2 3">
    <name type="scientific">Planobispora longispora</name>
    <dbReference type="NCBI Taxonomy" id="28887"/>
    <lineage>
        <taxon>Bacteria</taxon>
        <taxon>Bacillati</taxon>
        <taxon>Actinomycetota</taxon>
        <taxon>Actinomycetes</taxon>
        <taxon>Streptosporangiales</taxon>
        <taxon>Streptosporangiaceae</taxon>
        <taxon>Planobispora</taxon>
    </lineage>
</organism>
<proteinExistence type="predicted"/>
<dbReference type="EMBL" id="BOOH01000016">
    <property type="protein sequence ID" value="GIH75380.1"/>
    <property type="molecule type" value="Genomic_DNA"/>
</dbReference>
<sequence length="172" mass="19295">MGIRLRTLRRTTGAGRALTAGILLLPLSAAALVPESAAAAEHPVRLSHLQAAERLEQAGLRWISSGECADRDNRRCTSFEEMRVFTLRRVIKLKRCSGCPVVLTGGTENGHERGRYSHRNGYKVDVALDPCIDRYITGRYAFIGRRDDGARLYRAPRALYARTSSHWDILFR</sequence>
<dbReference type="RefSeq" id="WP_203890058.1">
    <property type="nucleotide sequence ID" value="NZ_BOOH01000016.1"/>
</dbReference>
<protein>
    <submittedName>
        <fullName evidence="2">Uncharacterized protein</fullName>
    </submittedName>
</protein>
<reference evidence="2 3" key="1">
    <citation type="submission" date="2021-01" db="EMBL/GenBank/DDBJ databases">
        <title>Whole genome shotgun sequence of Planobispora longispora NBRC 13918.</title>
        <authorList>
            <person name="Komaki H."/>
            <person name="Tamura T."/>
        </authorList>
    </citation>
    <scope>NUCLEOTIDE SEQUENCE [LARGE SCALE GENOMIC DNA]</scope>
    <source>
        <strain evidence="2 3">NBRC 13918</strain>
    </source>
</reference>